<protein>
    <submittedName>
        <fullName evidence="1">Uncharacterized protein</fullName>
    </submittedName>
</protein>
<gene>
    <name evidence="1" type="ORF">FYK55_27020</name>
</gene>
<evidence type="ECO:0000313" key="2">
    <source>
        <dbReference type="Proteomes" id="UP000324479"/>
    </source>
</evidence>
<organism evidence="1 2">
    <name type="scientific">Roseiconus nitratireducens</name>
    <dbReference type="NCBI Taxonomy" id="2605748"/>
    <lineage>
        <taxon>Bacteria</taxon>
        <taxon>Pseudomonadati</taxon>
        <taxon>Planctomycetota</taxon>
        <taxon>Planctomycetia</taxon>
        <taxon>Pirellulales</taxon>
        <taxon>Pirellulaceae</taxon>
        <taxon>Roseiconus</taxon>
    </lineage>
</organism>
<evidence type="ECO:0000313" key="1">
    <source>
        <dbReference type="EMBL" id="KAA5538642.1"/>
    </source>
</evidence>
<comment type="caution">
    <text evidence="1">The sequence shown here is derived from an EMBL/GenBank/DDBJ whole genome shotgun (WGS) entry which is preliminary data.</text>
</comment>
<reference evidence="1 2" key="1">
    <citation type="submission" date="2019-08" db="EMBL/GenBank/DDBJ databases">
        <authorList>
            <person name="Dhanesh K."/>
            <person name="Kumar G."/>
            <person name="Sasikala C."/>
            <person name="Venkata Ramana C."/>
        </authorList>
    </citation>
    <scope>NUCLEOTIDE SEQUENCE [LARGE SCALE GENOMIC DNA]</scope>
    <source>
        <strain evidence="1 2">JC645</strain>
    </source>
</reference>
<accession>A0A5M6CXC1</accession>
<name>A0A5M6CXC1_9BACT</name>
<dbReference type="Proteomes" id="UP000324479">
    <property type="component" value="Unassembled WGS sequence"/>
</dbReference>
<sequence length="81" mass="9129">MNSVRIRFVGEPGEACHFIKTGPMDQMNPPAIEFGGGDIAEVQLRISEADEHCVDIKFADGTWAYQVPRDFFEELNEQNGR</sequence>
<dbReference type="RefSeq" id="WP_150079742.1">
    <property type="nucleotide sequence ID" value="NZ_VWOX01000028.1"/>
</dbReference>
<dbReference type="EMBL" id="VWOX01000028">
    <property type="protein sequence ID" value="KAA5538642.1"/>
    <property type="molecule type" value="Genomic_DNA"/>
</dbReference>
<dbReference type="AlphaFoldDB" id="A0A5M6CXC1"/>
<keyword evidence="2" id="KW-1185">Reference proteome</keyword>
<proteinExistence type="predicted"/>